<evidence type="ECO:0000256" key="3">
    <source>
        <dbReference type="ARBA" id="ARBA00022692"/>
    </source>
</evidence>
<evidence type="ECO:0000256" key="6">
    <source>
        <dbReference type="ARBA" id="ARBA00023136"/>
    </source>
</evidence>
<evidence type="ECO:0000256" key="4">
    <source>
        <dbReference type="ARBA" id="ARBA00022729"/>
    </source>
</evidence>
<evidence type="ECO:0000313" key="13">
    <source>
        <dbReference type="Ensembl" id="ENSFHEP00000011016.1"/>
    </source>
</evidence>
<dbReference type="InterPro" id="IPR013783">
    <property type="entry name" value="Ig-like_fold"/>
</dbReference>
<organism evidence="13 14">
    <name type="scientific">Fundulus heteroclitus</name>
    <name type="common">Killifish</name>
    <name type="synonym">Mummichog</name>
    <dbReference type="NCBI Taxonomy" id="8078"/>
    <lineage>
        <taxon>Eukaryota</taxon>
        <taxon>Metazoa</taxon>
        <taxon>Chordata</taxon>
        <taxon>Craniata</taxon>
        <taxon>Vertebrata</taxon>
        <taxon>Euteleostomi</taxon>
        <taxon>Actinopterygii</taxon>
        <taxon>Neopterygii</taxon>
        <taxon>Teleostei</taxon>
        <taxon>Neoteleostei</taxon>
        <taxon>Acanthomorphata</taxon>
        <taxon>Ovalentaria</taxon>
        <taxon>Atherinomorphae</taxon>
        <taxon>Cyprinodontiformes</taxon>
        <taxon>Fundulidae</taxon>
        <taxon>Fundulus</taxon>
    </lineage>
</organism>
<keyword evidence="4" id="KW-0732">Signal</keyword>
<evidence type="ECO:0000256" key="2">
    <source>
        <dbReference type="ARBA" id="ARBA00022475"/>
    </source>
</evidence>
<evidence type="ECO:0000256" key="1">
    <source>
        <dbReference type="ARBA" id="ARBA00004251"/>
    </source>
</evidence>
<keyword evidence="10" id="KW-0393">Immunoglobulin domain</keyword>
<dbReference type="GeneTree" id="ENSGT00940000161373"/>
<name>A0A3Q2PDX0_FUNHE</name>
<dbReference type="Gene3D" id="2.60.40.10">
    <property type="entry name" value="Immunoglobulins"/>
    <property type="match status" value="2"/>
</dbReference>
<evidence type="ECO:0000256" key="11">
    <source>
        <dbReference type="SAM" id="Phobius"/>
    </source>
</evidence>
<dbReference type="GO" id="GO:0042130">
    <property type="term" value="P:negative regulation of T cell proliferation"/>
    <property type="evidence" value="ECO:0007669"/>
    <property type="project" value="TreeGrafter"/>
</dbReference>
<dbReference type="GO" id="GO:0009897">
    <property type="term" value="C:external side of plasma membrane"/>
    <property type="evidence" value="ECO:0007669"/>
    <property type="project" value="TreeGrafter"/>
</dbReference>
<comment type="subcellular location">
    <subcellularLocation>
        <location evidence="1">Cell membrane</location>
        <topology evidence="1">Single-pass type I membrane protein</topology>
    </subcellularLocation>
</comment>
<dbReference type="SUPFAM" id="SSF48726">
    <property type="entry name" value="Immunoglobulin"/>
    <property type="match status" value="2"/>
</dbReference>
<dbReference type="Ensembl" id="ENSFHET00000031431.1">
    <property type="protein sequence ID" value="ENSFHEP00000011016.1"/>
    <property type="gene ID" value="ENSFHEG00000012400.1"/>
</dbReference>
<dbReference type="SMART" id="SM00409">
    <property type="entry name" value="IG"/>
    <property type="match status" value="2"/>
</dbReference>
<dbReference type="InterPro" id="IPR013106">
    <property type="entry name" value="Ig_V-set"/>
</dbReference>
<keyword evidence="8" id="KW-0675">Receptor</keyword>
<evidence type="ECO:0000256" key="8">
    <source>
        <dbReference type="ARBA" id="ARBA00023170"/>
    </source>
</evidence>
<feature type="transmembrane region" description="Helical" evidence="11">
    <location>
        <begin position="247"/>
        <end position="268"/>
    </location>
</feature>
<dbReference type="GO" id="GO:0007166">
    <property type="term" value="P:cell surface receptor signaling pathway"/>
    <property type="evidence" value="ECO:0007669"/>
    <property type="project" value="TreeGrafter"/>
</dbReference>
<protein>
    <submittedName>
        <fullName evidence="13">Programmed cell death 1 ligand 1</fullName>
    </submittedName>
</protein>
<keyword evidence="2" id="KW-1003">Cell membrane</keyword>
<dbReference type="SUPFAM" id="SSF52540">
    <property type="entry name" value="P-loop containing nucleoside triphosphate hydrolases"/>
    <property type="match status" value="1"/>
</dbReference>
<feature type="domain" description="Ig-like" evidence="12">
    <location>
        <begin position="148"/>
        <end position="239"/>
    </location>
</feature>
<evidence type="ECO:0000256" key="5">
    <source>
        <dbReference type="ARBA" id="ARBA00022989"/>
    </source>
</evidence>
<dbReference type="Pfam" id="PF22705">
    <property type="entry name" value="C2-set_3"/>
    <property type="match status" value="1"/>
</dbReference>
<proteinExistence type="predicted"/>
<dbReference type="InterPro" id="IPR007110">
    <property type="entry name" value="Ig-like_dom"/>
</dbReference>
<keyword evidence="14" id="KW-1185">Reference proteome</keyword>
<dbReference type="InterPro" id="IPR053896">
    <property type="entry name" value="BTN3A2-like_Ig-C"/>
</dbReference>
<evidence type="ECO:0000313" key="14">
    <source>
        <dbReference type="Proteomes" id="UP000265000"/>
    </source>
</evidence>
<dbReference type="Pfam" id="PF07686">
    <property type="entry name" value="V-set"/>
    <property type="match status" value="1"/>
</dbReference>
<keyword evidence="9" id="KW-0325">Glycoprotein</keyword>
<dbReference type="InterPro" id="IPR051713">
    <property type="entry name" value="T-cell_Activation_Regulation"/>
</dbReference>
<dbReference type="GO" id="GO:0031295">
    <property type="term" value="P:T cell costimulation"/>
    <property type="evidence" value="ECO:0007669"/>
    <property type="project" value="TreeGrafter"/>
</dbReference>
<keyword evidence="7" id="KW-1015">Disulfide bond</keyword>
<evidence type="ECO:0000259" key="12">
    <source>
        <dbReference type="PROSITE" id="PS50835"/>
    </source>
</evidence>
<reference evidence="13" key="2">
    <citation type="submission" date="2025-09" db="UniProtKB">
        <authorList>
            <consortium name="Ensembl"/>
        </authorList>
    </citation>
    <scope>IDENTIFICATION</scope>
</reference>
<keyword evidence="6 11" id="KW-0472">Membrane</keyword>
<dbReference type="InterPro" id="IPR027417">
    <property type="entry name" value="P-loop_NTPase"/>
</dbReference>
<dbReference type="GO" id="GO:0006955">
    <property type="term" value="P:immune response"/>
    <property type="evidence" value="ECO:0007669"/>
    <property type="project" value="TreeGrafter"/>
</dbReference>
<feature type="domain" description="Ig-like" evidence="12">
    <location>
        <begin position="45"/>
        <end position="144"/>
    </location>
</feature>
<dbReference type="PANTHER" id="PTHR25466:SF3">
    <property type="entry name" value="PROGRAMMED CELL DEATH 1 LIGAND 1"/>
    <property type="match status" value="1"/>
</dbReference>
<dbReference type="GO" id="GO:0071222">
    <property type="term" value="P:cellular response to lipopolysaccharide"/>
    <property type="evidence" value="ECO:0007669"/>
    <property type="project" value="TreeGrafter"/>
</dbReference>
<dbReference type="GO" id="GO:0042102">
    <property type="term" value="P:positive regulation of T cell proliferation"/>
    <property type="evidence" value="ECO:0007669"/>
    <property type="project" value="TreeGrafter"/>
</dbReference>
<dbReference type="AlphaFoldDB" id="A0A3Q2PDX0"/>
<dbReference type="SMART" id="SM00406">
    <property type="entry name" value="IGv"/>
    <property type="match status" value="1"/>
</dbReference>
<reference evidence="13" key="1">
    <citation type="submission" date="2025-08" db="UniProtKB">
        <authorList>
            <consortium name="Ensembl"/>
        </authorList>
    </citation>
    <scope>IDENTIFICATION</scope>
</reference>
<dbReference type="InterPro" id="IPR036179">
    <property type="entry name" value="Ig-like_dom_sf"/>
</dbReference>
<dbReference type="Proteomes" id="UP000265000">
    <property type="component" value="Unplaced"/>
</dbReference>
<dbReference type="STRING" id="8078.ENSFHEP00000011016"/>
<evidence type="ECO:0000256" key="7">
    <source>
        <dbReference type="ARBA" id="ARBA00023157"/>
    </source>
</evidence>
<keyword evidence="5 11" id="KW-1133">Transmembrane helix</keyword>
<dbReference type="InterPro" id="IPR003599">
    <property type="entry name" value="Ig_sub"/>
</dbReference>
<sequence length="509" mass="56415">MHERRGLMYVFCARLSRLKTSTACCFLAALFTVEAEQATYMSEFGGNVVMGCKFSSNPANPHRDLKVNWHRKTNGIYEEVIRLEDNLENSASPKYQGRVELLTGELKNGWAKLKISHLKMNDSGTYQCLVQTAEGNDYKEITLSVEAPYKSVSKRIERRAEGDKVVLTCQSQGYPKSSVVWHDGHLQKHNSSTTATATPDGLFNVTSRIEVSSSAKNNYTCNFTHDGYAATFHIPDDISLPKGKNDALITVLCIGLILTAIGLGVVTYRRRKGARTPSTRNCLVNDEERSLSAAACLGMDKESAVEEKVITEEENLRSHLKAHYSEFSLTTKTKHHCDSFAAEELPHRLQNNEGLPVRLQDLLPNAGEVLLLEGPPRSGKTTAAHILLSSWTAADSGFLDAGFLDLLVYVNCDTMKGDLFQEATAQLALSEKISAEQLRTVLSRSNKTLLLLDGYKEGNHFCDETLRRFLSERGSCRVLVTSCLGDCPVLKQTLKTEGTLTLQMQSAKY</sequence>
<accession>A0A3Q2PDX0</accession>
<dbReference type="PROSITE" id="PS50835">
    <property type="entry name" value="IG_LIKE"/>
    <property type="match status" value="2"/>
</dbReference>
<dbReference type="Gene3D" id="3.40.50.300">
    <property type="entry name" value="P-loop containing nucleotide triphosphate hydrolases"/>
    <property type="match status" value="1"/>
</dbReference>
<evidence type="ECO:0000256" key="9">
    <source>
        <dbReference type="ARBA" id="ARBA00023180"/>
    </source>
</evidence>
<evidence type="ECO:0000256" key="10">
    <source>
        <dbReference type="ARBA" id="ARBA00023319"/>
    </source>
</evidence>
<dbReference type="PANTHER" id="PTHR25466">
    <property type="entry name" value="T-LYMPHOCYTE ACTIVATION ANTIGEN"/>
    <property type="match status" value="1"/>
</dbReference>
<keyword evidence="3 11" id="KW-0812">Transmembrane</keyword>